<dbReference type="Proteomes" id="UP000256838">
    <property type="component" value="Unassembled WGS sequence"/>
</dbReference>
<feature type="domain" description="GST N-terminal" evidence="1">
    <location>
        <begin position="1"/>
        <end position="81"/>
    </location>
</feature>
<dbReference type="SUPFAM" id="SSF47616">
    <property type="entry name" value="GST C-terminal domain-like"/>
    <property type="match status" value="1"/>
</dbReference>
<gene>
    <name evidence="3" type="ORF">DWV00_24165</name>
</gene>
<dbReference type="Gene3D" id="3.40.30.10">
    <property type="entry name" value="Glutaredoxin"/>
    <property type="match status" value="1"/>
</dbReference>
<dbReference type="SFLD" id="SFLDG01150">
    <property type="entry name" value="Main.1:_Beta-like"/>
    <property type="match status" value="1"/>
</dbReference>
<keyword evidence="4" id="KW-1185">Reference proteome</keyword>
<dbReference type="InterPro" id="IPR010987">
    <property type="entry name" value="Glutathione-S-Trfase_C-like"/>
</dbReference>
<dbReference type="PROSITE" id="PS50405">
    <property type="entry name" value="GST_CTER"/>
    <property type="match status" value="1"/>
</dbReference>
<organism evidence="3 4">
    <name type="scientific">Trinickia dinghuensis</name>
    <dbReference type="NCBI Taxonomy" id="2291023"/>
    <lineage>
        <taxon>Bacteria</taxon>
        <taxon>Pseudomonadati</taxon>
        <taxon>Pseudomonadota</taxon>
        <taxon>Betaproteobacteria</taxon>
        <taxon>Burkholderiales</taxon>
        <taxon>Burkholderiaceae</taxon>
        <taxon>Trinickia</taxon>
    </lineage>
</organism>
<dbReference type="PANTHER" id="PTHR44051">
    <property type="entry name" value="GLUTATHIONE S-TRANSFERASE-RELATED"/>
    <property type="match status" value="1"/>
</dbReference>
<sequence length="210" mass="23821">MDLYFSPLACSLATRIAFYEAGYDARYVQVDNKLKRVEDGSEFFAINPLGQVPVLRTDDGTLLYENVAILPYVADHFPAAKLAPIGGFERARLQQWLGFISTELHKAVFVPMLDKEASDEVKRYAREHVPLRMGALQAHLASREWLLDRFSVADIYLGVVLNWARYCDIDLSQWPAVLGFFKRFSARPAAARGFEEELGLYRAELARQNG</sequence>
<reference evidence="3 4" key="1">
    <citation type="submission" date="2018-08" db="EMBL/GenBank/DDBJ databases">
        <title>Paraburkholderia sp. DHOM06 isolated from forest soil.</title>
        <authorList>
            <person name="Gao Z.-H."/>
            <person name="Qiu L.-H."/>
        </authorList>
    </citation>
    <scope>NUCLEOTIDE SEQUENCE [LARGE SCALE GENOMIC DNA]</scope>
    <source>
        <strain evidence="3 4">DHOM06</strain>
    </source>
</reference>
<accession>A0A3D8JSW0</accession>
<evidence type="ECO:0000313" key="4">
    <source>
        <dbReference type="Proteomes" id="UP000256838"/>
    </source>
</evidence>
<dbReference type="InterPro" id="IPR004045">
    <property type="entry name" value="Glutathione_S-Trfase_N"/>
</dbReference>
<dbReference type="AlphaFoldDB" id="A0A3D8JSW0"/>
<evidence type="ECO:0000259" key="1">
    <source>
        <dbReference type="PROSITE" id="PS50404"/>
    </source>
</evidence>
<dbReference type="SUPFAM" id="SSF52833">
    <property type="entry name" value="Thioredoxin-like"/>
    <property type="match status" value="1"/>
</dbReference>
<dbReference type="PROSITE" id="PS50404">
    <property type="entry name" value="GST_NTER"/>
    <property type="match status" value="1"/>
</dbReference>
<dbReference type="CDD" id="cd03057">
    <property type="entry name" value="GST_N_Beta"/>
    <property type="match status" value="1"/>
</dbReference>
<dbReference type="Gene3D" id="1.20.1050.10">
    <property type="match status" value="1"/>
</dbReference>
<dbReference type="RefSeq" id="WP_115536141.1">
    <property type="nucleotide sequence ID" value="NZ_QRGA01000015.1"/>
</dbReference>
<dbReference type="OrthoDB" id="8772754at2"/>
<dbReference type="InterPro" id="IPR040079">
    <property type="entry name" value="Glutathione_S-Trfase"/>
</dbReference>
<dbReference type="EMBL" id="QRGA01000015">
    <property type="protein sequence ID" value="RDU96213.1"/>
    <property type="molecule type" value="Genomic_DNA"/>
</dbReference>
<protein>
    <submittedName>
        <fullName evidence="3">Glutathione S-transferase</fullName>
    </submittedName>
</protein>
<feature type="domain" description="GST C-terminal" evidence="2">
    <location>
        <begin position="86"/>
        <end position="205"/>
    </location>
</feature>
<proteinExistence type="predicted"/>
<dbReference type="SFLD" id="SFLDG00358">
    <property type="entry name" value="Main_(cytGST)"/>
    <property type="match status" value="1"/>
</dbReference>
<dbReference type="SFLD" id="SFLDS00019">
    <property type="entry name" value="Glutathione_Transferase_(cytos"/>
    <property type="match status" value="1"/>
</dbReference>
<dbReference type="InterPro" id="IPR004046">
    <property type="entry name" value="GST_C"/>
</dbReference>
<dbReference type="Pfam" id="PF00043">
    <property type="entry name" value="GST_C"/>
    <property type="match status" value="1"/>
</dbReference>
<name>A0A3D8JSW0_9BURK</name>
<dbReference type="InterPro" id="IPR036282">
    <property type="entry name" value="Glutathione-S-Trfase_C_sf"/>
</dbReference>
<keyword evidence="3" id="KW-0808">Transferase</keyword>
<dbReference type="Pfam" id="PF13409">
    <property type="entry name" value="GST_N_2"/>
    <property type="match status" value="1"/>
</dbReference>
<comment type="caution">
    <text evidence="3">The sequence shown here is derived from an EMBL/GenBank/DDBJ whole genome shotgun (WGS) entry which is preliminary data.</text>
</comment>
<dbReference type="InterPro" id="IPR036249">
    <property type="entry name" value="Thioredoxin-like_sf"/>
</dbReference>
<evidence type="ECO:0000313" key="3">
    <source>
        <dbReference type="EMBL" id="RDU96213.1"/>
    </source>
</evidence>
<dbReference type="GO" id="GO:0016740">
    <property type="term" value="F:transferase activity"/>
    <property type="evidence" value="ECO:0007669"/>
    <property type="project" value="UniProtKB-KW"/>
</dbReference>
<dbReference type="PANTHER" id="PTHR44051:SF8">
    <property type="entry name" value="GLUTATHIONE S-TRANSFERASE GSTA"/>
    <property type="match status" value="1"/>
</dbReference>
<evidence type="ECO:0000259" key="2">
    <source>
        <dbReference type="PROSITE" id="PS50405"/>
    </source>
</evidence>
<dbReference type="CDD" id="cd03188">
    <property type="entry name" value="GST_C_Beta"/>
    <property type="match status" value="1"/>
</dbReference>